<dbReference type="Pfam" id="PF01609">
    <property type="entry name" value="DDE_Tnp_1"/>
    <property type="match status" value="1"/>
</dbReference>
<protein>
    <submittedName>
        <fullName evidence="2">Putative new IS transposase, IS1634 family</fullName>
    </submittedName>
</protein>
<dbReference type="GO" id="GO:0004803">
    <property type="term" value="F:transposase activity"/>
    <property type="evidence" value="ECO:0007669"/>
    <property type="project" value="InterPro"/>
</dbReference>
<dbReference type="EMBL" id="AORI01000013">
    <property type="protein sequence ID" value="ENY68477.1"/>
    <property type="molecule type" value="Genomic_DNA"/>
</dbReference>
<proteinExistence type="predicted"/>
<organism evidence="2 3">
    <name type="scientific">Metamycoplasma auris 15026</name>
    <dbReference type="NCBI Taxonomy" id="1188233"/>
    <lineage>
        <taxon>Bacteria</taxon>
        <taxon>Bacillati</taxon>
        <taxon>Mycoplasmatota</taxon>
        <taxon>Mycoplasmoidales</taxon>
        <taxon>Metamycoplasmataceae</taxon>
        <taxon>Metamycoplasma</taxon>
    </lineage>
</organism>
<dbReference type="STRING" id="1188233.MAU_6640"/>
<evidence type="ECO:0000313" key="2">
    <source>
        <dbReference type="EMBL" id="ENY68477.1"/>
    </source>
</evidence>
<feature type="domain" description="Transposase IS4-like" evidence="1">
    <location>
        <begin position="173"/>
        <end position="401"/>
    </location>
</feature>
<dbReference type="AlphaFoldDB" id="N9UZ58"/>
<gene>
    <name evidence="2" type="ORF">MAU_6640</name>
</gene>
<comment type="caution">
    <text evidence="2">The sequence shown here is derived from an EMBL/GenBank/DDBJ whole genome shotgun (WGS) entry which is preliminary data.</text>
</comment>
<sequence>MSLIPEHIKKVKRPEKTEIRLYGDKYRVVPYISYWDKQKKRPAKKSLPYIGSIVEINGEFVYVEDPKRAREDIAPIKTYGNYKFLDNLAKDIRDDLIKFFGPDTGLKIYVYSLLGILFENRYEWFQDNYYHSFISEDYPNIAVSKNSVASFIKELGTYDSLNKEFLIQRIKNHEILIFDGTTFVNDGNNEFSEYGRNYKKTKRKQINKIKVYDLNNLEPVYSEVIPGNVIDKQAFISVLGKFNLKNTVIIIDKGFNSEENINYLLENNIKFIMPLNDNSKMLKSLISKSSFDTTFKFEDKFIKAFKVNELDQFLYCYKDPFIAAVQENNYLANIHRNKEGYTLEKNEERSKYSGIITMRSNCNFDIEKPYFMYKQRWLIETNIRLQKTSLDEDAIRKHDLKTILGHDFIIQIQMIIYSRILKVINEHETLKGMSIERFLDELSKTYKTYRNGKWTTSISTKKKEQLLKELKISIS</sequence>
<reference evidence="2 3" key="1">
    <citation type="journal article" date="2013" name="Genome Announc.">
        <title>Draft Genome Sequences of Mycoplasma auris and Mycoplasma yeatsii, Two Species of the Ear Canal of Caprinae.</title>
        <authorList>
            <person name="Dordet-Frisoni E."/>
            <person name="Baranowski E."/>
            <person name="Barre A."/>
            <person name="Blanchard A."/>
            <person name="Breton M."/>
            <person name="Couture C."/>
            <person name="Dupuy V."/>
            <person name="Gaurivaud P."/>
            <person name="Jacob D."/>
            <person name="Lemaitre C."/>
            <person name="Manso-Silvan L."/>
            <person name="Nikolski M."/>
            <person name="Nouvel L.X."/>
            <person name="Poumarat F."/>
            <person name="Sirand-Pugnet P."/>
            <person name="Thebault P."/>
            <person name="Theil S."/>
            <person name="Thiaucourt F."/>
            <person name="Citti C."/>
            <person name="Tardy F."/>
        </authorList>
    </citation>
    <scope>NUCLEOTIDE SEQUENCE [LARGE SCALE GENOMIC DNA]</scope>
    <source>
        <strain evidence="2 3">15026</strain>
    </source>
</reference>
<keyword evidence="3" id="KW-1185">Reference proteome</keyword>
<dbReference type="GO" id="GO:0003677">
    <property type="term" value="F:DNA binding"/>
    <property type="evidence" value="ECO:0007669"/>
    <property type="project" value="InterPro"/>
</dbReference>
<dbReference type="GO" id="GO:0006313">
    <property type="term" value="P:DNA transposition"/>
    <property type="evidence" value="ECO:0007669"/>
    <property type="project" value="InterPro"/>
</dbReference>
<name>N9UZ58_9BACT</name>
<dbReference type="InterPro" id="IPR002559">
    <property type="entry name" value="Transposase_11"/>
</dbReference>
<dbReference type="Proteomes" id="UP000013131">
    <property type="component" value="Unassembled WGS sequence"/>
</dbReference>
<evidence type="ECO:0000313" key="3">
    <source>
        <dbReference type="Proteomes" id="UP000013131"/>
    </source>
</evidence>
<dbReference type="OrthoDB" id="395037at2"/>
<dbReference type="eggNOG" id="COG5421">
    <property type="taxonomic scope" value="Bacteria"/>
</dbReference>
<accession>N9UZ58</accession>
<dbReference type="PATRIC" id="fig|1188233.3.peg.643"/>
<dbReference type="RefSeq" id="WP_004425440.1">
    <property type="nucleotide sequence ID" value="NZ_AORI01000013.1"/>
</dbReference>
<evidence type="ECO:0000259" key="1">
    <source>
        <dbReference type="Pfam" id="PF01609"/>
    </source>
</evidence>